<evidence type="ECO:0000313" key="1">
    <source>
        <dbReference type="EMBL" id="XRI75984.1"/>
    </source>
</evidence>
<dbReference type="Proteomes" id="UP000271650">
    <property type="component" value="Chromosome"/>
</dbReference>
<keyword evidence="2" id="KW-1185">Reference proteome</keyword>
<dbReference type="EMBL" id="CP127527">
    <property type="protein sequence ID" value="XRI75984.1"/>
    <property type="molecule type" value="Genomic_DNA"/>
</dbReference>
<name>A0ACD5HJR1_9PROT</name>
<proteinExistence type="predicted"/>
<protein>
    <submittedName>
        <fullName evidence="1">Uncharacterized protein</fullName>
    </submittedName>
</protein>
<evidence type="ECO:0000313" key="2">
    <source>
        <dbReference type="Proteomes" id="UP000271650"/>
    </source>
</evidence>
<organism evidence="1 2">
    <name type="scientific">Acidithiobacillus sulfuriphilus</name>
    <dbReference type="NCBI Taxonomy" id="1867749"/>
    <lineage>
        <taxon>Bacteria</taxon>
        <taxon>Pseudomonadati</taxon>
        <taxon>Pseudomonadota</taxon>
        <taxon>Acidithiobacillia</taxon>
        <taxon>Acidithiobacillales</taxon>
        <taxon>Acidithiobacillaceae</taxon>
        <taxon>Acidithiobacillus</taxon>
    </lineage>
</organism>
<accession>A0ACD5HJR1</accession>
<sequence length="167" mass="18100">MTPQQKSRPDGGTAYARTNAFNDTPIDRVLHRLEKVKSTGTGKWIALCPAHNDKRPSLSVKEADDGRVLLKCWSGCGAAEIVSAIGLSLADLFPGDRRSLSDHGTGPMRRPFNWQDALKGVSHEITVARLIVEAVNRGEAMDVESLDRLALAEERIDDALRAAGGVQ</sequence>
<reference evidence="1 2" key="1">
    <citation type="journal article" date="2019" name="Int. J. Syst. Evol. Microbiol.">
        <title>Acidithiobacillus sulfuriphilus sp. nov.: an extremely acidophilic sulfur-oxidizing chemolithotroph isolated from a neutral pH environment.</title>
        <authorList>
            <person name="Falagan C."/>
            <person name="Moya-Beltran A."/>
            <person name="Castro M."/>
            <person name="Quatrini R."/>
            <person name="Johnson D.B."/>
        </authorList>
    </citation>
    <scope>NUCLEOTIDE SEQUENCE [LARGE SCALE GENOMIC DNA]</scope>
    <source>
        <strain evidence="1 2">CJ-2</strain>
    </source>
</reference>
<gene>
    <name evidence="1" type="ORF">EC580_008350</name>
</gene>